<evidence type="ECO:0000313" key="3">
    <source>
        <dbReference type="Proteomes" id="UP001642409"/>
    </source>
</evidence>
<keyword evidence="3" id="KW-1185">Reference proteome</keyword>
<reference evidence="2 3" key="2">
    <citation type="submission" date="2024-07" db="EMBL/GenBank/DDBJ databases">
        <authorList>
            <person name="Akdeniz Z."/>
        </authorList>
    </citation>
    <scope>NUCLEOTIDE SEQUENCE [LARGE SCALE GENOMIC DNA]</scope>
</reference>
<dbReference type="Proteomes" id="UP001642409">
    <property type="component" value="Unassembled WGS sequence"/>
</dbReference>
<name>A0AA86UP02_9EUKA</name>
<accession>A0AA86UP02</accession>
<organism evidence="1">
    <name type="scientific">Hexamita inflata</name>
    <dbReference type="NCBI Taxonomy" id="28002"/>
    <lineage>
        <taxon>Eukaryota</taxon>
        <taxon>Metamonada</taxon>
        <taxon>Diplomonadida</taxon>
        <taxon>Hexamitidae</taxon>
        <taxon>Hexamitinae</taxon>
        <taxon>Hexamita</taxon>
    </lineage>
</organism>
<sequence>MYHSGSICVNRSKQFHGKLQNKQYATFSARDRVKQFMNTKGCNVCGLPNFNRFLLWMRFSAIHELRRATCQIIAGLNLYDVLRSHSIQHKTELCVIVVSDTLLRTHGLLLIHSQIYSKFKCVGFLRSLNFSEAKRVNIQIQKLKCQYYLAISKANIFWSNKQSNIGRNSKRNTQQQMQNYSSFHNITSYLTIICLSRTVKCILGQFTKKWIQTFEQTQFHQVQKHGDCKNFGV</sequence>
<protein>
    <submittedName>
        <fullName evidence="2">Hypothetical_protein</fullName>
    </submittedName>
</protein>
<dbReference type="AlphaFoldDB" id="A0AA86UP02"/>
<dbReference type="EMBL" id="CAXDID020000007">
    <property type="protein sequence ID" value="CAL5977082.1"/>
    <property type="molecule type" value="Genomic_DNA"/>
</dbReference>
<comment type="caution">
    <text evidence="1">The sequence shown here is derived from an EMBL/GenBank/DDBJ whole genome shotgun (WGS) entry which is preliminary data.</text>
</comment>
<reference evidence="1" key="1">
    <citation type="submission" date="2023-06" db="EMBL/GenBank/DDBJ databases">
        <authorList>
            <person name="Kurt Z."/>
        </authorList>
    </citation>
    <scope>NUCLEOTIDE SEQUENCE</scope>
</reference>
<proteinExistence type="predicted"/>
<dbReference type="EMBL" id="CATOUU010000952">
    <property type="protein sequence ID" value="CAI9962409.1"/>
    <property type="molecule type" value="Genomic_DNA"/>
</dbReference>
<evidence type="ECO:0000313" key="1">
    <source>
        <dbReference type="EMBL" id="CAI9962409.1"/>
    </source>
</evidence>
<evidence type="ECO:0000313" key="2">
    <source>
        <dbReference type="EMBL" id="CAL5977082.1"/>
    </source>
</evidence>
<gene>
    <name evidence="2" type="ORF">HINF_LOCUS4138</name>
    <name evidence="1" type="ORF">HINF_LOCUS50054</name>
</gene>